<evidence type="ECO:0000313" key="2">
    <source>
        <dbReference type="EMBL" id="THU77718.1"/>
    </source>
</evidence>
<gene>
    <name evidence="2" type="ORF">K435DRAFT_812196</name>
</gene>
<evidence type="ECO:0000256" key="1">
    <source>
        <dbReference type="SAM" id="MobiDB-lite"/>
    </source>
</evidence>
<sequence length="195" mass="22872">MALFALVSVKHPFHESQWNPYETFHYPNPSSNPCRVGNLPSYPRPWRLTCLHKFKRQTCRRPRKEQSHLQLWLCLDKETEAYFFPRWKNESGLLSKRKAYNSNVRTSYCTEYCTEMASVQEEVLEQVPYQGKPVDGCRVYESEQYRFQYAKKESLVLSNANRDLGEEEAFPSSLELQEETPNSNANAEQSQSQEA</sequence>
<feature type="compositionally biased region" description="Polar residues" evidence="1">
    <location>
        <begin position="179"/>
        <end position="195"/>
    </location>
</feature>
<proteinExistence type="predicted"/>
<dbReference type="EMBL" id="ML180355">
    <property type="protein sequence ID" value="THU77718.1"/>
    <property type="molecule type" value="Genomic_DNA"/>
</dbReference>
<evidence type="ECO:0000313" key="3">
    <source>
        <dbReference type="Proteomes" id="UP000297245"/>
    </source>
</evidence>
<dbReference type="Proteomes" id="UP000297245">
    <property type="component" value="Unassembled WGS sequence"/>
</dbReference>
<organism evidence="2 3">
    <name type="scientific">Dendrothele bispora (strain CBS 962.96)</name>
    <dbReference type="NCBI Taxonomy" id="1314807"/>
    <lineage>
        <taxon>Eukaryota</taxon>
        <taxon>Fungi</taxon>
        <taxon>Dikarya</taxon>
        <taxon>Basidiomycota</taxon>
        <taxon>Agaricomycotina</taxon>
        <taxon>Agaricomycetes</taxon>
        <taxon>Agaricomycetidae</taxon>
        <taxon>Agaricales</taxon>
        <taxon>Agaricales incertae sedis</taxon>
        <taxon>Dendrothele</taxon>
    </lineage>
</organism>
<accession>A0A4S8KQU6</accession>
<name>A0A4S8KQU6_DENBC</name>
<keyword evidence="3" id="KW-1185">Reference proteome</keyword>
<protein>
    <submittedName>
        <fullName evidence="2">Uncharacterized protein</fullName>
    </submittedName>
</protein>
<dbReference type="AlphaFoldDB" id="A0A4S8KQU6"/>
<reference evidence="2 3" key="1">
    <citation type="journal article" date="2019" name="Nat. Ecol. Evol.">
        <title>Megaphylogeny resolves global patterns of mushroom evolution.</title>
        <authorList>
            <person name="Varga T."/>
            <person name="Krizsan K."/>
            <person name="Foldi C."/>
            <person name="Dima B."/>
            <person name="Sanchez-Garcia M."/>
            <person name="Sanchez-Ramirez S."/>
            <person name="Szollosi G.J."/>
            <person name="Szarkandi J.G."/>
            <person name="Papp V."/>
            <person name="Albert L."/>
            <person name="Andreopoulos W."/>
            <person name="Angelini C."/>
            <person name="Antonin V."/>
            <person name="Barry K.W."/>
            <person name="Bougher N.L."/>
            <person name="Buchanan P."/>
            <person name="Buyck B."/>
            <person name="Bense V."/>
            <person name="Catcheside P."/>
            <person name="Chovatia M."/>
            <person name="Cooper J."/>
            <person name="Damon W."/>
            <person name="Desjardin D."/>
            <person name="Finy P."/>
            <person name="Geml J."/>
            <person name="Haridas S."/>
            <person name="Hughes K."/>
            <person name="Justo A."/>
            <person name="Karasinski D."/>
            <person name="Kautmanova I."/>
            <person name="Kiss B."/>
            <person name="Kocsube S."/>
            <person name="Kotiranta H."/>
            <person name="LaButti K.M."/>
            <person name="Lechner B.E."/>
            <person name="Liimatainen K."/>
            <person name="Lipzen A."/>
            <person name="Lukacs Z."/>
            <person name="Mihaltcheva S."/>
            <person name="Morgado L.N."/>
            <person name="Niskanen T."/>
            <person name="Noordeloos M.E."/>
            <person name="Ohm R.A."/>
            <person name="Ortiz-Santana B."/>
            <person name="Ovrebo C."/>
            <person name="Racz N."/>
            <person name="Riley R."/>
            <person name="Savchenko A."/>
            <person name="Shiryaev A."/>
            <person name="Soop K."/>
            <person name="Spirin V."/>
            <person name="Szebenyi C."/>
            <person name="Tomsovsky M."/>
            <person name="Tulloss R.E."/>
            <person name="Uehling J."/>
            <person name="Grigoriev I.V."/>
            <person name="Vagvolgyi C."/>
            <person name="Papp T."/>
            <person name="Martin F.M."/>
            <person name="Miettinen O."/>
            <person name="Hibbett D.S."/>
            <person name="Nagy L.G."/>
        </authorList>
    </citation>
    <scope>NUCLEOTIDE SEQUENCE [LARGE SCALE GENOMIC DNA]</scope>
    <source>
        <strain evidence="2 3">CBS 962.96</strain>
    </source>
</reference>
<feature type="region of interest" description="Disordered" evidence="1">
    <location>
        <begin position="167"/>
        <end position="195"/>
    </location>
</feature>